<dbReference type="EMBL" id="MT142610">
    <property type="protein sequence ID" value="QJA86030.1"/>
    <property type="molecule type" value="Genomic_DNA"/>
</dbReference>
<proteinExistence type="predicted"/>
<sequence>MTGDSRMTKKGERHCITIYPSMKWGQPCVDHHRITAEHMALVWWNGESIRVIESNWSGMNRGAVLVACWYMARYGTRMWRKRWKDWLYVAETELWYSRYDTCPMPPQQADERAEEGGE</sequence>
<protein>
    <submittedName>
        <fullName evidence="1">Uncharacterized protein</fullName>
    </submittedName>
</protein>
<dbReference type="SUPFAM" id="SSF46689">
    <property type="entry name" value="Homeodomain-like"/>
    <property type="match status" value="1"/>
</dbReference>
<organism evidence="1">
    <name type="scientific">viral metagenome</name>
    <dbReference type="NCBI Taxonomy" id="1070528"/>
    <lineage>
        <taxon>unclassified sequences</taxon>
        <taxon>metagenomes</taxon>
        <taxon>organismal metagenomes</taxon>
    </lineage>
</organism>
<gene>
    <name evidence="1" type="ORF">MM415B02148_0016</name>
</gene>
<dbReference type="AlphaFoldDB" id="A0A6M3KVW1"/>
<name>A0A6M3KVW1_9ZZZZ</name>
<evidence type="ECO:0000313" key="1">
    <source>
        <dbReference type="EMBL" id="QJA86030.1"/>
    </source>
</evidence>
<dbReference type="InterPro" id="IPR009057">
    <property type="entry name" value="Homeodomain-like_sf"/>
</dbReference>
<reference evidence="1" key="1">
    <citation type="submission" date="2020-03" db="EMBL/GenBank/DDBJ databases">
        <title>The deep terrestrial virosphere.</title>
        <authorList>
            <person name="Holmfeldt K."/>
            <person name="Nilsson E."/>
            <person name="Simone D."/>
            <person name="Lopez-Fernandez M."/>
            <person name="Wu X."/>
            <person name="de Brujin I."/>
            <person name="Lundin D."/>
            <person name="Andersson A."/>
            <person name="Bertilsson S."/>
            <person name="Dopson M."/>
        </authorList>
    </citation>
    <scope>NUCLEOTIDE SEQUENCE</scope>
    <source>
        <strain evidence="1">MM415B02148</strain>
    </source>
</reference>
<accession>A0A6M3KVW1</accession>